<dbReference type="PRINTS" id="PR00706">
    <property type="entry name" value="PYROGLUPTASE"/>
</dbReference>
<evidence type="ECO:0000256" key="6">
    <source>
        <dbReference type="SAM" id="MobiDB-lite"/>
    </source>
</evidence>
<feature type="transmembrane region" description="Helical" evidence="7">
    <location>
        <begin position="29"/>
        <end position="49"/>
    </location>
</feature>
<keyword evidence="7" id="KW-1133">Transmembrane helix</keyword>
<dbReference type="InterPro" id="IPR016125">
    <property type="entry name" value="Peptidase_C15-like"/>
</dbReference>
<organism evidence="8">
    <name type="scientific">Aureoumbra lagunensis</name>
    <dbReference type="NCBI Taxonomy" id="44058"/>
    <lineage>
        <taxon>Eukaryota</taxon>
        <taxon>Sar</taxon>
        <taxon>Stramenopiles</taxon>
        <taxon>Ochrophyta</taxon>
        <taxon>Pelagophyceae</taxon>
        <taxon>Pelagomonadales</taxon>
        <taxon>Aureoumbra</taxon>
    </lineage>
</organism>
<keyword evidence="5" id="KW-0788">Thiol protease</keyword>
<evidence type="ECO:0000313" key="8">
    <source>
        <dbReference type="EMBL" id="CAE0362409.1"/>
    </source>
</evidence>
<protein>
    <recommendedName>
        <fullName evidence="9">Pyroglutamyl-peptidase I</fullName>
    </recommendedName>
</protein>
<dbReference type="Pfam" id="PF01470">
    <property type="entry name" value="Peptidase_C15"/>
    <property type="match status" value="1"/>
</dbReference>
<dbReference type="SUPFAM" id="SSF53182">
    <property type="entry name" value="Pyrrolidone carboxyl peptidase (pyroglutamate aminopeptidase)"/>
    <property type="match status" value="1"/>
</dbReference>
<dbReference type="GO" id="GO:0016920">
    <property type="term" value="F:pyroglutamyl-peptidase activity"/>
    <property type="evidence" value="ECO:0007669"/>
    <property type="project" value="InterPro"/>
</dbReference>
<sequence length="348" mass="38883">MDTGYVSTSELDRDRRGEEEKNNRKESRIMIVSFLFGFFILSVVMFLCIKVSAKEPKYKIINGHIVGPPPPPQECGILEKEKRMVLVTGFERFNNILVNPSLVAAMSLNGTCGPHYCIESHILSVDSNGAKWPASRLHKYIAVLHLGFEDVAKGLKIEIMAKNLLGSTSNPSWGFDDPCTKESAAIENGPCLQVTTAPLDRLILPSTNETNEVWSRDAGAFYCNELYFRSLHTVRSRQLLVPSPSSSCLLLSQQLLDNDSLTRASDHHLHFAQALIPVLFVHLPDTNIMDNDLVLPLLHRLIYILADPPLTTVHPPPSTQTFKDIHYSFHDQGDNDDIGEVQDLDNPL</sequence>
<proteinExistence type="inferred from homology"/>
<dbReference type="PANTHER" id="PTHR23402:SF1">
    <property type="entry name" value="PYROGLUTAMYL-PEPTIDASE I"/>
    <property type="match status" value="1"/>
</dbReference>
<gene>
    <name evidence="8" type="ORF">ALAG00032_LOCUS3150</name>
</gene>
<evidence type="ECO:0000256" key="5">
    <source>
        <dbReference type="ARBA" id="ARBA00022807"/>
    </source>
</evidence>
<accession>A0A7S3JRC4</accession>
<keyword evidence="7" id="KW-0812">Transmembrane</keyword>
<keyword evidence="2" id="KW-0963">Cytoplasm</keyword>
<feature type="region of interest" description="Disordered" evidence="6">
    <location>
        <begin position="1"/>
        <end position="22"/>
    </location>
</feature>
<evidence type="ECO:0008006" key="9">
    <source>
        <dbReference type="Google" id="ProtNLM"/>
    </source>
</evidence>
<name>A0A7S3JRC4_9STRA</name>
<feature type="compositionally biased region" description="Basic and acidic residues" evidence="6">
    <location>
        <begin position="10"/>
        <end position="22"/>
    </location>
</feature>
<evidence type="ECO:0000256" key="3">
    <source>
        <dbReference type="ARBA" id="ARBA00022670"/>
    </source>
</evidence>
<keyword evidence="7" id="KW-0472">Membrane</keyword>
<evidence type="ECO:0000256" key="4">
    <source>
        <dbReference type="ARBA" id="ARBA00022801"/>
    </source>
</evidence>
<evidence type="ECO:0000256" key="2">
    <source>
        <dbReference type="ARBA" id="ARBA00022490"/>
    </source>
</evidence>
<dbReference type="GO" id="GO:0006508">
    <property type="term" value="P:proteolysis"/>
    <property type="evidence" value="ECO:0007669"/>
    <property type="project" value="UniProtKB-KW"/>
</dbReference>
<reference evidence="8" key="1">
    <citation type="submission" date="2021-01" db="EMBL/GenBank/DDBJ databases">
        <authorList>
            <person name="Corre E."/>
            <person name="Pelletier E."/>
            <person name="Niang G."/>
            <person name="Scheremetjew M."/>
            <person name="Finn R."/>
            <person name="Kale V."/>
            <person name="Holt S."/>
            <person name="Cochrane G."/>
            <person name="Meng A."/>
            <person name="Brown T."/>
            <person name="Cohen L."/>
        </authorList>
    </citation>
    <scope>NUCLEOTIDE SEQUENCE</scope>
    <source>
        <strain evidence="8">CCMP1510</strain>
    </source>
</reference>
<comment type="similarity">
    <text evidence="1">Belongs to the peptidase C15 family.</text>
</comment>
<evidence type="ECO:0000256" key="7">
    <source>
        <dbReference type="SAM" id="Phobius"/>
    </source>
</evidence>
<keyword evidence="3" id="KW-0645">Protease</keyword>
<keyword evidence="4" id="KW-0378">Hydrolase</keyword>
<dbReference type="EMBL" id="HBIJ01004467">
    <property type="protein sequence ID" value="CAE0362409.1"/>
    <property type="molecule type" value="Transcribed_RNA"/>
</dbReference>
<evidence type="ECO:0000256" key="1">
    <source>
        <dbReference type="ARBA" id="ARBA00006641"/>
    </source>
</evidence>
<dbReference type="GO" id="GO:0005829">
    <property type="term" value="C:cytosol"/>
    <property type="evidence" value="ECO:0007669"/>
    <property type="project" value="InterPro"/>
</dbReference>
<dbReference type="AlphaFoldDB" id="A0A7S3JRC4"/>
<dbReference type="InterPro" id="IPR000816">
    <property type="entry name" value="Peptidase_C15"/>
</dbReference>
<dbReference type="Gene3D" id="3.40.630.20">
    <property type="entry name" value="Peptidase C15, pyroglutamyl peptidase I-like"/>
    <property type="match status" value="1"/>
</dbReference>
<dbReference type="PANTHER" id="PTHR23402">
    <property type="entry name" value="PROTEASE FAMILY C15 PYROGLUTAMYL-PEPTIDASE I-RELATED"/>
    <property type="match status" value="1"/>
</dbReference>
<dbReference type="InterPro" id="IPR036440">
    <property type="entry name" value="Peptidase_C15-like_sf"/>
</dbReference>